<dbReference type="Proteomes" id="UP000321518">
    <property type="component" value="Unassembled WGS sequence"/>
</dbReference>
<dbReference type="PRINTS" id="PR00405">
    <property type="entry name" value="REVINTRACTNG"/>
</dbReference>
<dbReference type="PANTHER" id="PTHR45705">
    <property type="entry name" value="FI20236P1"/>
    <property type="match status" value="1"/>
</dbReference>
<evidence type="ECO:0000313" key="9">
    <source>
        <dbReference type="Proteomes" id="UP000321518"/>
    </source>
</evidence>
<keyword evidence="2" id="KW-0479">Metal-binding</keyword>
<dbReference type="GO" id="GO:0005096">
    <property type="term" value="F:GTPase activator activity"/>
    <property type="evidence" value="ECO:0007669"/>
    <property type="project" value="UniProtKB-KW"/>
</dbReference>
<dbReference type="PROSITE" id="PS50115">
    <property type="entry name" value="ARFGAP"/>
    <property type="match status" value="1"/>
</dbReference>
<feature type="compositionally biased region" description="Polar residues" evidence="6">
    <location>
        <begin position="336"/>
        <end position="346"/>
    </location>
</feature>
<name>A0A511KBM0_RHOTO</name>
<evidence type="ECO:0000256" key="5">
    <source>
        <dbReference type="PROSITE-ProRule" id="PRU00288"/>
    </source>
</evidence>
<dbReference type="GO" id="GO:0005737">
    <property type="term" value="C:cytoplasm"/>
    <property type="evidence" value="ECO:0007669"/>
    <property type="project" value="TreeGrafter"/>
</dbReference>
<evidence type="ECO:0000256" key="2">
    <source>
        <dbReference type="ARBA" id="ARBA00022723"/>
    </source>
</evidence>
<dbReference type="InterPro" id="IPR037278">
    <property type="entry name" value="ARFGAP/RecO"/>
</dbReference>
<feature type="compositionally biased region" description="Low complexity" evidence="6">
    <location>
        <begin position="317"/>
        <end position="335"/>
    </location>
</feature>
<evidence type="ECO:0000256" key="3">
    <source>
        <dbReference type="ARBA" id="ARBA00022771"/>
    </source>
</evidence>
<evidence type="ECO:0000256" key="4">
    <source>
        <dbReference type="ARBA" id="ARBA00022833"/>
    </source>
</evidence>
<dbReference type="OrthoDB" id="10266696at2759"/>
<dbReference type="EMBL" id="BJWK01000004">
    <property type="protein sequence ID" value="GEM07759.1"/>
    <property type="molecule type" value="Genomic_DNA"/>
</dbReference>
<feature type="region of interest" description="Disordered" evidence="6">
    <location>
        <begin position="284"/>
        <end position="369"/>
    </location>
</feature>
<dbReference type="CDD" id="cd08839">
    <property type="entry name" value="ArfGap_SMAP"/>
    <property type="match status" value="1"/>
</dbReference>
<dbReference type="InterPro" id="IPR044732">
    <property type="entry name" value="ArfGAP_SMAP1-like"/>
</dbReference>
<protein>
    <submittedName>
        <fullName evidence="8">Arf GTPase activating protein</fullName>
    </submittedName>
</protein>
<dbReference type="AlphaFoldDB" id="A0A511KBM0"/>
<feature type="compositionally biased region" description="Low complexity" evidence="6">
    <location>
        <begin position="212"/>
        <end position="226"/>
    </location>
</feature>
<gene>
    <name evidence="8" type="ORF">Rt10032_c04g1776</name>
</gene>
<reference evidence="8 9" key="1">
    <citation type="submission" date="2019-07" db="EMBL/GenBank/DDBJ databases">
        <title>Rhodotorula toruloides NBRC10032 genome sequencing.</title>
        <authorList>
            <person name="Shida Y."/>
            <person name="Takaku H."/>
            <person name="Ogasawara W."/>
            <person name="Mori K."/>
        </authorList>
    </citation>
    <scope>NUCLEOTIDE SEQUENCE [LARGE SCALE GENOMIC DNA]</scope>
    <source>
        <strain evidence="8 9">NBRC10032</strain>
    </source>
</reference>
<dbReference type="Pfam" id="PF01412">
    <property type="entry name" value="ArfGap"/>
    <property type="match status" value="1"/>
</dbReference>
<dbReference type="FunFam" id="1.10.220.150:FF:000009">
    <property type="entry name" value="stromal membrane-associated protein 1 isoform X1"/>
    <property type="match status" value="1"/>
</dbReference>
<feature type="compositionally biased region" description="Polar residues" evidence="6">
    <location>
        <begin position="301"/>
        <end position="316"/>
    </location>
</feature>
<feature type="compositionally biased region" description="Gly residues" evidence="6">
    <location>
        <begin position="400"/>
        <end position="419"/>
    </location>
</feature>
<dbReference type="InterPro" id="IPR051718">
    <property type="entry name" value="ARF_GTPase-activating"/>
</dbReference>
<dbReference type="GO" id="GO:0008270">
    <property type="term" value="F:zinc ion binding"/>
    <property type="evidence" value="ECO:0007669"/>
    <property type="project" value="UniProtKB-KW"/>
</dbReference>
<feature type="domain" description="Arf-GAP" evidence="7">
    <location>
        <begin position="13"/>
        <end position="124"/>
    </location>
</feature>
<keyword evidence="1" id="KW-0343">GTPase activation</keyword>
<dbReference type="PANTHER" id="PTHR45705:SF14">
    <property type="entry name" value="ARF-GAP DOMAIN-CONTAINING PROTEIN"/>
    <property type="match status" value="1"/>
</dbReference>
<feature type="compositionally biased region" description="Low complexity" evidence="6">
    <location>
        <begin position="155"/>
        <end position="196"/>
    </location>
</feature>
<accession>A0A511KBM0</accession>
<keyword evidence="4" id="KW-0862">Zinc</keyword>
<dbReference type="SUPFAM" id="SSF57863">
    <property type="entry name" value="ArfGap/RecO-like zinc finger"/>
    <property type="match status" value="1"/>
</dbReference>
<feature type="region of interest" description="Disordered" evidence="6">
    <location>
        <begin position="126"/>
        <end position="272"/>
    </location>
</feature>
<sequence>MSGRFTQSRAETQRHQQILREELKRPENKLCADCKRNDPRWASTNLGVFVCIRCSGIHRSLGVHISRIKSIDLDTWTPEQVANVQRWGNKRANVYWEKHLKPGHVPPDHKIESFIRSKYESRRWAMEGPVPDPETLDGDANGVSVAESVAPPPRTSSAASASAPRKAAATTSIDLLSAAPSTTRTSSSSSARSTPAQPKQAQDSLFDLDFGSSPSAPSTAPAASPAPTQPKRDPKADILSLFNAAPPPQPVRPVSHAQQPSHGAGSGGGLGGLTTGLAGLSFGAQPSASTGRGADPAGWGASTSYPAPASQARTGLSSSSSFGDFGGFSSAPSAATPHTQTSDPWASSTTTSSSSSIWGNSGTPAVGPAVKANDPFAEFGSFSTPAASGGSDIWASSGTGSDGGAKTGGGAGGFGDIWG</sequence>
<dbReference type="SMART" id="SM00105">
    <property type="entry name" value="ArfGap"/>
    <property type="match status" value="1"/>
</dbReference>
<feature type="region of interest" description="Disordered" evidence="6">
    <location>
        <begin position="385"/>
        <end position="419"/>
    </location>
</feature>
<dbReference type="InterPro" id="IPR001164">
    <property type="entry name" value="ArfGAP_dom"/>
</dbReference>
<organism evidence="8 9">
    <name type="scientific">Rhodotorula toruloides</name>
    <name type="common">Yeast</name>
    <name type="synonym">Rhodosporidium toruloides</name>
    <dbReference type="NCBI Taxonomy" id="5286"/>
    <lineage>
        <taxon>Eukaryota</taxon>
        <taxon>Fungi</taxon>
        <taxon>Dikarya</taxon>
        <taxon>Basidiomycota</taxon>
        <taxon>Pucciniomycotina</taxon>
        <taxon>Microbotryomycetes</taxon>
        <taxon>Sporidiobolales</taxon>
        <taxon>Sporidiobolaceae</taxon>
        <taxon>Rhodotorula</taxon>
    </lineage>
</organism>
<keyword evidence="3 5" id="KW-0863">Zinc-finger</keyword>
<dbReference type="Gene3D" id="1.10.220.150">
    <property type="entry name" value="Arf GTPase activating protein"/>
    <property type="match status" value="1"/>
</dbReference>
<comment type="caution">
    <text evidence="8">The sequence shown here is derived from an EMBL/GenBank/DDBJ whole genome shotgun (WGS) entry which is preliminary data.</text>
</comment>
<evidence type="ECO:0000259" key="7">
    <source>
        <dbReference type="PROSITE" id="PS50115"/>
    </source>
</evidence>
<dbReference type="InterPro" id="IPR038508">
    <property type="entry name" value="ArfGAP_dom_sf"/>
</dbReference>
<proteinExistence type="predicted"/>
<evidence type="ECO:0000256" key="6">
    <source>
        <dbReference type="SAM" id="MobiDB-lite"/>
    </source>
</evidence>
<evidence type="ECO:0000256" key="1">
    <source>
        <dbReference type="ARBA" id="ARBA00022468"/>
    </source>
</evidence>
<feature type="compositionally biased region" description="Low complexity" evidence="6">
    <location>
        <begin position="347"/>
        <end position="356"/>
    </location>
</feature>
<evidence type="ECO:0000313" key="8">
    <source>
        <dbReference type="EMBL" id="GEM07759.1"/>
    </source>
</evidence>